<dbReference type="WBParaSite" id="MBELARI_LOCUS593">
    <property type="protein sequence ID" value="MBELARI_LOCUS593"/>
    <property type="gene ID" value="MBELARI_LOCUS593"/>
</dbReference>
<evidence type="ECO:0000313" key="3">
    <source>
        <dbReference type="WBParaSite" id="MBELARI_LOCUS593"/>
    </source>
</evidence>
<keyword evidence="1" id="KW-0472">Membrane</keyword>
<reference evidence="3" key="1">
    <citation type="submission" date="2024-02" db="UniProtKB">
        <authorList>
            <consortium name="WormBaseParasite"/>
        </authorList>
    </citation>
    <scope>IDENTIFICATION</scope>
</reference>
<sequence>MEVKDLVKMRLSLFSIVVLLVIGEIMLICLFSVFILDYNWLIGLALGSLLSGASPLVVDGWTQRITDDVNKESFPILLKINHTKFSKLFDRF</sequence>
<evidence type="ECO:0000313" key="2">
    <source>
        <dbReference type="Proteomes" id="UP000887575"/>
    </source>
</evidence>
<keyword evidence="1" id="KW-0812">Transmembrane</keyword>
<dbReference type="Proteomes" id="UP000887575">
    <property type="component" value="Unassembled WGS sequence"/>
</dbReference>
<dbReference type="AlphaFoldDB" id="A0AAF3FIN0"/>
<organism evidence="2 3">
    <name type="scientific">Mesorhabditis belari</name>
    <dbReference type="NCBI Taxonomy" id="2138241"/>
    <lineage>
        <taxon>Eukaryota</taxon>
        <taxon>Metazoa</taxon>
        <taxon>Ecdysozoa</taxon>
        <taxon>Nematoda</taxon>
        <taxon>Chromadorea</taxon>
        <taxon>Rhabditida</taxon>
        <taxon>Rhabditina</taxon>
        <taxon>Rhabditomorpha</taxon>
        <taxon>Rhabditoidea</taxon>
        <taxon>Rhabditidae</taxon>
        <taxon>Mesorhabditinae</taxon>
        <taxon>Mesorhabditis</taxon>
    </lineage>
</organism>
<keyword evidence="1" id="KW-1133">Transmembrane helix</keyword>
<protein>
    <submittedName>
        <fullName evidence="3">Uncharacterized protein</fullName>
    </submittedName>
</protein>
<feature type="transmembrane region" description="Helical" evidence="1">
    <location>
        <begin position="12"/>
        <end position="34"/>
    </location>
</feature>
<evidence type="ECO:0000256" key="1">
    <source>
        <dbReference type="SAM" id="Phobius"/>
    </source>
</evidence>
<accession>A0AAF3FIN0</accession>
<name>A0AAF3FIN0_9BILA</name>
<proteinExistence type="predicted"/>
<keyword evidence="2" id="KW-1185">Reference proteome</keyword>
<feature type="transmembrane region" description="Helical" evidence="1">
    <location>
        <begin position="40"/>
        <end position="58"/>
    </location>
</feature>